<accession>A0ABD5SSF8</accession>
<dbReference type="Gene3D" id="2.140.10.10">
    <property type="entry name" value="Quinoprotein alcohol dehydrogenase-like superfamily"/>
    <property type="match status" value="1"/>
</dbReference>
<dbReference type="Proteomes" id="UP001596383">
    <property type="component" value="Unassembled WGS sequence"/>
</dbReference>
<evidence type="ECO:0000256" key="3">
    <source>
        <dbReference type="ARBA" id="ARBA00023002"/>
    </source>
</evidence>
<feature type="domain" description="Pyrrolo-quinoline quinone repeat" evidence="4">
    <location>
        <begin position="60"/>
        <end position="384"/>
    </location>
</feature>
<dbReference type="AlphaFoldDB" id="A0ABD5SSF8"/>
<reference evidence="6 7" key="1">
    <citation type="journal article" date="2019" name="Int. J. Syst. Evol. Microbiol.">
        <title>The Global Catalogue of Microorganisms (GCM) 10K type strain sequencing project: providing services to taxonomists for standard genome sequencing and annotation.</title>
        <authorList>
            <consortium name="The Broad Institute Genomics Platform"/>
            <consortium name="The Broad Institute Genome Sequencing Center for Infectious Disease"/>
            <person name="Wu L."/>
            <person name="Ma J."/>
        </authorList>
    </citation>
    <scope>NUCLEOTIDE SEQUENCE [LARGE SCALE GENOMIC DNA]</scope>
    <source>
        <strain evidence="6 7">LMG 29247</strain>
    </source>
</reference>
<dbReference type="Pfam" id="PF13360">
    <property type="entry name" value="PQQ_2"/>
    <property type="match status" value="1"/>
</dbReference>
<organism evidence="6 7">
    <name type="scientific">Natrinema soli</name>
    <dbReference type="NCBI Taxonomy" id="1930624"/>
    <lineage>
        <taxon>Archaea</taxon>
        <taxon>Methanobacteriati</taxon>
        <taxon>Methanobacteriota</taxon>
        <taxon>Stenosarchaea group</taxon>
        <taxon>Halobacteria</taxon>
        <taxon>Halobacteriales</taxon>
        <taxon>Natrialbaceae</taxon>
        <taxon>Natrinema</taxon>
    </lineage>
</organism>
<comment type="similarity">
    <text evidence="2">Belongs to the bacterial PQQ dehydrogenase family.</text>
</comment>
<dbReference type="Pfam" id="PF01011">
    <property type="entry name" value="PQQ"/>
    <property type="match status" value="1"/>
</dbReference>
<protein>
    <submittedName>
        <fullName evidence="6">PQQ-binding-like beta-propeller repeat protein</fullName>
    </submittedName>
</protein>
<gene>
    <name evidence="6" type="ORF">ACFQE6_14060</name>
</gene>
<dbReference type="EMBL" id="JBHSWV010000211">
    <property type="protein sequence ID" value="MFC6766075.1"/>
    <property type="molecule type" value="Genomic_DNA"/>
</dbReference>
<dbReference type="SUPFAM" id="SSF50998">
    <property type="entry name" value="Quinoprotein alcohol dehydrogenase-like"/>
    <property type="match status" value="1"/>
</dbReference>
<evidence type="ECO:0000256" key="2">
    <source>
        <dbReference type="ARBA" id="ARBA00008156"/>
    </source>
</evidence>
<keyword evidence="7" id="KW-1185">Reference proteome</keyword>
<dbReference type="RefSeq" id="WP_273739067.1">
    <property type="nucleotide sequence ID" value="NZ_JAQIVI010000211.1"/>
</dbReference>
<dbReference type="InterPro" id="IPR002372">
    <property type="entry name" value="PQQ_rpt_dom"/>
</dbReference>
<evidence type="ECO:0000259" key="5">
    <source>
        <dbReference type="Pfam" id="PF13360"/>
    </source>
</evidence>
<dbReference type="SMART" id="SM00564">
    <property type="entry name" value="PQQ"/>
    <property type="match status" value="4"/>
</dbReference>
<comment type="cofactor">
    <cofactor evidence="1">
        <name>pyrroloquinoline quinone</name>
        <dbReference type="ChEBI" id="CHEBI:58442"/>
    </cofactor>
</comment>
<evidence type="ECO:0000313" key="6">
    <source>
        <dbReference type="EMBL" id="MFC6766075.1"/>
    </source>
</evidence>
<dbReference type="InterPro" id="IPR018391">
    <property type="entry name" value="PQQ_b-propeller_rpt"/>
</dbReference>
<name>A0ABD5SSF8_9EURY</name>
<evidence type="ECO:0000313" key="7">
    <source>
        <dbReference type="Proteomes" id="UP001596383"/>
    </source>
</evidence>
<dbReference type="InterPro" id="IPR011047">
    <property type="entry name" value="Quinoprotein_ADH-like_sf"/>
</dbReference>
<feature type="domain" description="Pyrrolo-quinoline quinone repeat" evidence="5">
    <location>
        <begin position="473"/>
        <end position="549"/>
    </location>
</feature>
<dbReference type="GO" id="GO:0016491">
    <property type="term" value="F:oxidoreductase activity"/>
    <property type="evidence" value="ECO:0007669"/>
    <property type="project" value="UniProtKB-KW"/>
</dbReference>
<comment type="caution">
    <text evidence="6">The sequence shown here is derived from an EMBL/GenBank/DDBJ whole genome shotgun (WGS) entry which is preliminary data.</text>
</comment>
<evidence type="ECO:0000259" key="4">
    <source>
        <dbReference type="Pfam" id="PF01011"/>
    </source>
</evidence>
<dbReference type="PANTHER" id="PTHR32303">
    <property type="entry name" value="QUINOPROTEIN ALCOHOL DEHYDROGENASE (CYTOCHROME C)"/>
    <property type="match status" value="1"/>
</dbReference>
<sequence>MNRMIQNGMDHLEDVEVIREGPYQEKPGESNIEQFDTDQITEGEITEEHLHETGERTDNWLIMGGAYDSQRRYPGDELNPENVGDLEVEWEFEHGDPPRTAYQNSPIIVQGDPPIMYLTFGPDELHALNARTGENLWSHIYEPTVGASPDTAPAERGVAVFCDWVIKSTLDLGVMAVDRYTGEDVWYYNGAAAYRNEPADDLMHEELMWERSRGTTSSFPPLIYDGKIMKGSFGGEYGVSGFFDAISVEGEPQWRINMCPEEEWVGDSWKHGGATAWASGCVDVENDQVIIPSANAAPWYGTVRPGWNPYSGGKVAVSTEDGEYRWHHQDAPHDYWDYDSPSPALVYTAEVDGEERRLASWAPKSGWVHTVDVETGQLVQRSEEYVQHHNMWTIPGKEDLNKMPWIMPWLGGGTNPQPSSYHQESRTMVVTGHNEPWRWTWEDTWYEPPGEGFSGIAELETTEYLEEWNGFHGVVAGIDPVSGEVKWQDWHDDVARGGTLSTASGVSFAGTRGGDFLAYDTETGERLWADQPGGEDGEVDGSPVAWHDPYEEKVFVFVSTQQSGVVTAYSVEV</sequence>
<proteinExistence type="inferred from homology"/>
<dbReference type="PANTHER" id="PTHR32303:SF10">
    <property type="entry name" value="OUTER MEMBRANE PROTEIN ASSEMBLY FACTOR BAMB"/>
    <property type="match status" value="1"/>
</dbReference>
<keyword evidence="3" id="KW-0560">Oxidoreductase</keyword>
<evidence type="ECO:0000256" key="1">
    <source>
        <dbReference type="ARBA" id="ARBA00001931"/>
    </source>
</evidence>